<proteinExistence type="predicted"/>
<evidence type="ECO:0000313" key="2">
    <source>
        <dbReference type="Proteomes" id="UP000187251"/>
    </source>
</evidence>
<organism evidence="1 2">
    <name type="scientific">Alcaligenes xylosoxydans xylosoxydans</name>
    <name type="common">Achromobacter xylosoxidans</name>
    <dbReference type="NCBI Taxonomy" id="85698"/>
    <lineage>
        <taxon>Bacteria</taxon>
        <taxon>Pseudomonadati</taxon>
        <taxon>Pseudomonadota</taxon>
        <taxon>Betaproteobacteria</taxon>
        <taxon>Burkholderiales</taxon>
        <taxon>Alcaligenaceae</taxon>
        <taxon>Achromobacter</taxon>
    </lineage>
</organism>
<dbReference type="Proteomes" id="UP000187251">
    <property type="component" value="Unassembled WGS sequence"/>
</dbReference>
<comment type="caution">
    <text evidence="1">The sequence shown here is derived from an EMBL/GenBank/DDBJ whole genome shotgun (WGS) entry which is preliminary data.</text>
</comment>
<dbReference type="EMBL" id="MJMN01000013">
    <property type="protein sequence ID" value="OMG87662.1"/>
    <property type="molecule type" value="Genomic_DNA"/>
</dbReference>
<gene>
    <name evidence="1" type="ORF">BIZ92_08555</name>
</gene>
<name>A0A1R1JTG1_ALCXX</name>
<dbReference type="RefSeq" id="WP_076411634.1">
    <property type="nucleotide sequence ID" value="NZ_AP028040.1"/>
</dbReference>
<dbReference type="AlphaFoldDB" id="A0A1R1JTG1"/>
<accession>A0A1R1JTG1</accession>
<reference evidence="1 2" key="1">
    <citation type="submission" date="2016-09" db="EMBL/GenBank/DDBJ databases">
        <title>Phylogenomics of Achromobacter.</title>
        <authorList>
            <person name="Jeukens J."/>
            <person name="Freschi L."/>
            <person name="Vincent A.T."/>
            <person name="Emond-Rheault J.-G."/>
            <person name="Kukavica-Ibrulj I."/>
            <person name="Charette S.J."/>
            <person name="Levesque R.C."/>
        </authorList>
    </citation>
    <scope>NUCLEOTIDE SEQUENCE [LARGE SCALE GENOMIC DNA]</scope>
    <source>
        <strain evidence="1 2">AUS488</strain>
    </source>
</reference>
<dbReference type="OrthoDB" id="8913229at2"/>
<evidence type="ECO:0000313" key="1">
    <source>
        <dbReference type="EMBL" id="OMG87662.1"/>
    </source>
</evidence>
<sequence>MDHLHTLEWSQRQGLFHIQPLASALEKNQASFACNAKTDYIPVIVGTRAQCEEFADKMRHVLHRRAGVEA</sequence>
<protein>
    <submittedName>
        <fullName evidence="1">Uncharacterized protein</fullName>
    </submittedName>
</protein>